<dbReference type="Proteomes" id="UP001153269">
    <property type="component" value="Unassembled WGS sequence"/>
</dbReference>
<accession>A0A9N7TI95</accession>
<organism evidence="1 2">
    <name type="scientific">Pleuronectes platessa</name>
    <name type="common">European plaice</name>
    <dbReference type="NCBI Taxonomy" id="8262"/>
    <lineage>
        <taxon>Eukaryota</taxon>
        <taxon>Metazoa</taxon>
        <taxon>Chordata</taxon>
        <taxon>Craniata</taxon>
        <taxon>Vertebrata</taxon>
        <taxon>Euteleostomi</taxon>
        <taxon>Actinopterygii</taxon>
        <taxon>Neopterygii</taxon>
        <taxon>Teleostei</taxon>
        <taxon>Neoteleostei</taxon>
        <taxon>Acanthomorphata</taxon>
        <taxon>Carangaria</taxon>
        <taxon>Pleuronectiformes</taxon>
        <taxon>Pleuronectoidei</taxon>
        <taxon>Pleuronectidae</taxon>
        <taxon>Pleuronectes</taxon>
    </lineage>
</organism>
<comment type="caution">
    <text evidence="1">The sequence shown here is derived from an EMBL/GenBank/DDBJ whole genome shotgun (WGS) entry which is preliminary data.</text>
</comment>
<dbReference type="AlphaFoldDB" id="A0A9N7TI95"/>
<reference evidence="1" key="1">
    <citation type="submission" date="2020-03" db="EMBL/GenBank/DDBJ databases">
        <authorList>
            <person name="Weist P."/>
        </authorList>
    </citation>
    <scope>NUCLEOTIDE SEQUENCE</scope>
</reference>
<keyword evidence="2" id="KW-1185">Reference proteome</keyword>
<proteinExistence type="predicted"/>
<sequence>MHTIFPLFDYEIISSSLLFRLLFAVVLNLVGHVRTSVRELLFDRTAAPHLQRLGTKTTTCHLFPRELTSLDFILSRDGQQQQLLSLRDEICTCMLCARRKKQTTRTVKSKAAVEGEGVELEVLEVPQVSIIQFNEVGFGVCLCPAVSKLDR</sequence>
<gene>
    <name evidence="1" type="ORF">PLEPLA_LOCUS10</name>
</gene>
<protein>
    <submittedName>
        <fullName evidence="1">Uncharacterized protein</fullName>
    </submittedName>
</protein>
<evidence type="ECO:0000313" key="2">
    <source>
        <dbReference type="Proteomes" id="UP001153269"/>
    </source>
</evidence>
<dbReference type="EMBL" id="CADEAL010000001">
    <property type="protein sequence ID" value="CAB1412319.1"/>
    <property type="molecule type" value="Genomic_DNA"/>
</dbReference>
<evidence type="ECO:0000313" key="1">
    <source>
        <dbReference type="EMBL" id="CAB1412319.1"/>
    </source>
</evidence>
<name>A0A9N7TI95_PLEPL</name>